<evidence type="ECO:0000256" key="3">
    <source>
        <dbReference type="ARBA" id="ARBA00022692"/>
    </source>
</evidence>
<feature type="transmembrane region" description="Helical" evidence="8">
    <location>
        <begin position="185"/>
        <end position="204"/>
    </location>
</feature>
<keyword evidence="3 8" id="KW-0812">Transmembrane</keyword>
<evidence type="ECO:0000256" key="1">
    <source>
        <dbReference type="ARBA" id="ARBA00004141"/>
    </source>
</evidence>
<dbReference type="EMBL" id="MODZ01000005">
    <property type="protein sequence ID" value="OIJ36046.1"/>
    <property type="molecule type" value="Genomic_DNA"/>
</dbReference>
<evidence type="ECO:0000256" key="8">
    <source>
        <dbReference type="SAM" id="Phobius"/>
    </source>
</evidence>
<comment type="subcellular location">
    <subcellularLocation>
        <location evidence="1">Membrane</location>
        <topology evidence="1">Multi-pass membrane protein</topology>
    </subcellularLocation>
</comment>
<dbReference type="InterPro" id="IPR050925">
    <property type="entry name" value="Rhomboid_protease_S54"/>
</dbReference>
<keyword evidence="4" id="KW-0378">Hydrolase</keyword>
<dbReference type="Proteomes" id="UP000179540">
    <property type="component" value="Unassembled WGS sequence"/>
</dbReference>
<evidence type="ECO:0000256" key="4">
    <source>
        <dbReference type="ARBA" id="ARBA00022801"/>
    </source>
</evidence>
<dbReference type="AlphaFoldDB" id="A0A1S2N0S9"/>
<evidence type="ECO:0008006" key="13">
    <source>
        <dbReference type="Google" id="ProtNLM"/>
    </source>
</evidence>
<evidence type="ECO:0000313" key="12">
    <source>
        <dbReference type="Proteomes" id="UP000179540"/>
    </source>
</evidence>
<comment type="caution">
    <text evidence="11">The sequence shown here is derived from an EMBL/GenBank/DDBJ whole genome shotgun (WGS) entry which is preliminary data.</text>
</comment>
<dbReference type="CDD" id="cd19756">
    <property type="entry name" value="Bbox2"/>
    <property type="match status" value="1"/>
</dbReference>
<feature type="transmembrane region" description="Helical" evidence="8">
    <location>
        <begin position="237"/>
        <end position="257"/>
    </location>
</feature>
<dbReference type="GO" id="GO:0004252">
    <property type="term" value="F:serine-type endopeptidase activity"/>
    <property type="evidence" value="ECO:0007669"/>
    <property type="project" value="InterPro"/>
</dbReference>
<comment type="similarity">
    <text evidence="2">Belongs to the peptidase S54 family.</text>
</comment>
<sequence length="265" mass="28437">MDQDPPRYGQRIEDQPSEVPVCPRHPDRPAYVRCSRCGRPVCSSCQVQAPVGVQCVDCVHQAQQAAGGTRRGSGAGLFPRAGVLPVTWGIIGVCVVVYLLQVVTGDRITAQLAYHPALTAVQPWRMLTSAFVHGSLTHLLLNMYSLYIVGQALEPRLGSWRYAVVFALSVLGGSAAVYLLSPGTWVVGASGGIFGLFGAFFAWTRFRGGETGGLVVLIAVNLVFGFVVPGISWQAHVGGLIVGALTALLFDVASPRLRARRRRLR</sequence>
<dbReference type="GO" id="GO:0008270">
    <property type="term" value="F:zinc ion binding"/>
    <property type="evidence" value="ECO:0007669"/>
    <property type="project" value="InterPro"/>
</dbReference>
<dbReference type="OrthoDB" id="9807874at2"/>
<feature type="transmembrane region" description="Helical" evidence="8">
    <location>
        <begin position="211"/>
        <end position="231"/>
    </location>
</feature>
<dbReference type="PANTHER" id="PTHR43731:SF14">
    <property type="entry name" value="PRESENILIN-ASSOCIATED RHOMBOID-LIKE PROTEIN, MITOCHONDRIAL"/>
    <property type="match status" value="1"/>
</dbReference>
<dbReference type="SUPFAM" id="SSF57845">
    <property type="entry name" value="B-box zinc-binding domain"/>
    <property type="match status" value="1"/>
</dbReference>
<gene>
    <name evidence="11" type="ORF">BK826_04960</name>
</gene>
<name>A0A1S2N0S9_9MICC</name>
<dbReference type="InterPro" id="IPR022764">
    <property type="entry name" value="Peptidase_S54_rhomboid_dom"/>
</dbReference>
<evidence type="ECO:0000259" key="9">
    <source>
        <dbReference type="Pfam" id="PF00643"/>
    </source>
</evidence>
<evidence type="ECO:0000256" key="6">
    <source>
        <dbReference type="ARBA" id="ARBA00023136"/>
    </source>
</evidence>
<feature type="region of interest" description="Disordered" evidence="7">
    <location>
        <begin position="1"/>
        <end position="20"/>
    </location>
</feature>
<dbReference type="RefSeq" id="WP_075514655.1">
    <property type="nucleotide sequence ID" value="NZ_MODZ01000005.1"/>
</dbReference>
<proteinExistence type="inferred from homology"/>
<evidence type="ECO:0000256" key="7">
    <source>
        <dbReference type="SAM" id="MobiDB-lite"/>
    </source>
</evidence>
<dbReference type="PANTHER" id="PTHR43731">
    <property type="entry name" value="RHOMBOID PROTEASE"/>
    <property type="match status" value="1"/>
</dbReference>
<keyword evidence="6 8" id="KW-0472">Membrane</keyword>
<dbReference type="Gene3D" id="1.20.1540.10">
    <property type="entry name" value="Rhomboid-like"/>
    <property type="match status" value="1"/>
</dbReference>
<feature type="domain" description="B box-type" evidence="9">
    <location>
        <begin position="18"/>
        <end position="48"/>
    </location>
</feature>
<dbReference type="Pfam" id="PF00643">
    <property type="entry name" value="zf-B_box"/>
    <property type="match status" value="1"/>
</dbReference>
<dbReference type="Pfam" id="PF01694">
    <property type="entry name" value="Rhomboid"/>
    <property type="match status" value="1"/>
</dbReference>
<feature type="transmembrane region" description="Helical" evidence="8">
    <location>
        <begin position="160"/>
        <end position="179"/>
    </location>
</feature>
<dbReference type="InterPro" id="IPR035952">
    <property type="entry name" value="Rhomboid-like_sf"/>
</dbReference>
<dbReference type="GO" id="GO:0016020">
    <property type="term" value="C:membrane"/>
    <property type="evidence" value="ECO:0007669"/>
    <property type="project" value="UniProtKB-SubCell"/>
</dbReference>
<reference evidence="11 12" key="1">
    <citation type="submission" date="2016-10" db="EMBL/GenBank/DDBJ databases">
        <title>Draft genome sequence of strain LCT isolated from the Shenzhou X spacecraft of China.</title>
        <authorList>
            <person name="Huang B."/>
        </authorList>
    </citation>
    <scope>NUCLEOTIDE SEQUENCE [LARGE SCALE GENOMIC DNA]</scope>
    <source>
        <strain evidence="11 12">LCT-H5</strain>
    </source>
</reference>
<evidence type="ECO:0000256" key="2">
    <source>
        <dbReference type="ARBA" id="ARBA00009045"/>
    </source>
</evidence>
<feature type="domain" description="Peptidase S54 rhomboid" evidence="10">
    <location>
        <begin position="122"/>
        <end position="249"/>
    </location>
</feature>
<accession>A0A1S2N0S9</accession>
<dbReference type="InterPro" id="IPR000315">
    <property type="entry name" value="Znf_B-box"/>
</dbReference>
<evidence type="ECO:0000259" key="10">
    <source>
        <dbReference type="Pfam" id="PF01694"/>
    </source>
</evidence>
<dbReference type="SUPFAM" id="SSF144091">
    <property type="entry name" value="Rhomboid-like"/>
    <property type="match status" value="1"/>
</dbReference>
<feature type="transmembrane region" description="Helical" evidence="8">
    <location>
        <begin position="124"/>
        <end position="148"/>
    </location>
</feature>
<protein>
    <recommendedName>
        <fullName evidence="13">Rhomboid family intramembrane serine protease</fullName>
    </recommendedName>
</protein>
<evidence type="ECO:0000313" key="11">
    <source>
        <dbReference type="EMBL" id="OIJ36046.1"/>
    </source>
</evidence>
<organism evidence="11 12">
    <name type="scientific">Rothia kristinae</name>
    <dbReference type="NCBI Taxonomy" id="37923"/>
    <lineage>
        <taxon>Bacteria</taxon>
        <taxon>Bacillati</taxon>
        <taxon>Actinomycetota</taxon>
        <taxon>Actinomycetes</taxon>
        <taxon>Micrococcales</taxon>
        <taxon>Micrococcaceae</taxon>
        <taxon>Rothia</taxon>
    </lineage>
</organism>
<evidence type="ECO:0000256" key="5">
    <source>
        <dbReference type="ARBA" id="ARBA00022989"/>
    </source>
</evidence>
<feature type="transmembrane region" description="Helical" evidence="8">
    <location>
        <begin position="81"/>
        <end position="104"/>
    </location>
</feature>
<keyword evidence="5 8" id="KW-1133">Transmembrane helix</keyword>